<dbReference type="Proteomes" id="UP000052012">
    <property type="component" value="Unassembled WGS sequence"/>
</dbReference>
<dbReference type="PATRIC" id="fig|1423781.4.peg.340"/>
<dbReference type="InterPro" id="IPR051611">
    <property type="entry name" value="ECF_transporter_component"/>
</dbReference>
<dbReference type="InterPro" id="IPR003339">
    <property type="entry name" value="ABC/ECF_trnsptr_transmembrane"/>
</dbReference>
<feature type="transmembrane region" description="Helical" evidence="6">
    <location>
        <begin position="165"/>
        <end position="184"/>
    </location>
</feature>
<evidence type="ECO:0000256" key="5">
    <source>
        <dbReference type="ARBA" id="ARBA00023136"/>
    </source>
</evidence>
<keyword evidence="3 6" id="KW-0812">Transmembrane</keyword>
<keyword evidence="4 6" id="KW-1133">Transmembrane helix</keyword>
<proteinExistence type="predicted"/>
<sequence length="268" mass="31219">MQNNELPDWLKEPNVNNHSQTCQNSRLISINLRIISFFIKHFQNEAIVTDNKQSAWLKLISMLVKLILILCSTNIKFLWIVIIIILFKVCQLPSQQVSKLSSRFFKMFLCSVIFVMPNFVIGNVQTTFFFILRLMAIVLDVAYFLQINSWQQVIVGLRQLHCPNLIILILDISLKYIHTLAIFLRESLWAVQLRMVGKTLNNRNIIGKVFGQLYLNSKKYTNEVFNAMLLRGYKINPKQKNSIKINKSDYSLVIINLIIIVFFVNTSM</sequence>
<evidence type="ECO:0000256" key="3">
    <source>
        <dbReference type="ARBA" id="ARBA00022692"/>
    </source>
</evidence>
<keyword evidence="8" id="KW-1185">Reference proteome</keyword>
<dbReference type="AlphaFoldDB" id="A0A0R2AQC1"/>
<dbReference type="EMBL" id="AYYQ01000033">
    <property type="protein sequence ID" value="KRM67972.1"/>
    <property type="molecule type" value="Genomic_DNA"/>
</dbReference>
<dbReference type="OrthoDB" id="2236046at2"/>
<dbReference type="STRING" id="1423781.FD06_GL000333"/>
<evidence type="ECO:0000313" key="8">
    <source>
        <dbReference type="Proteomes" id="UP000052012"/>
    </source>
</evidence>
<dbReference type="GO" id="GO:0005886">
    <property type="term" value="C:plasma membrane"/>
    <property type="evidence" value="ECO:0007669"/>
    <property type="project" value="UniProtKB-ARBA"/>
</dbReference>
<accession>A0A0R2AQC1</accession>
<name>A0A0R2AQC1_9LACO</name>
<evidence type="ECO:0008006" key="9">
    <source>
        <dbReference type="Google" id="ProtNLM"/>
    </source>
</evidence>
<dbReference type="PANTHER" id="PTHR34857">
    <property type="entry name" value="SLL0384 PROTEIN"/>
    <property type="match status" value="1"/>
</dbReference>
<dbReference type="RefSeq" id="WP_056966522.1">
    <property type="nucleotide sequence ID" value="NZ_AYYQ01000033.1"/>
</dbReference>
<gene>
    <name evidence="7" type="ORF">FD06_GL000333</name>
</gene>
<feature type="transmembrane region" description="Helical" evidence="6">
    <location>
        <begin position="104"/>
        <end position="121"/>
    </location>
</feature>
<keyword evidence="5 6" id="KW-0472">Membrane</keyword>
<dbReference type="PANTHER" id="PTHR34857:SF2">
    <property type="entry name" value="SLL0384 PROTEIN"/>
    <property type="match status" value="1"/>
</dbReference>
<evidence type="ECO:0000313" key="7">
    <source>
        <dbReference type="EMBL" id="KRM67972.1"/>
    </source>
</evidence>
<dbReference type="CDD" id="cd16914">
    <property type="entry name" value="EcfT"/>
    <property type="match status" value="1"/>
</dbReference>
<feature type="transmembrane region" description="Helical" evidence="6">
    <location>
        <begin position="250"/>
        <end position="267"/>
    </location>
</feature>
<dbReference type="Pfam" id="PF02361">
    <property type="entry name" value="CbiQ"/>
    <property type="match status" value="1"/>
</dbReference>
<evidence type="ECO:0000256" key="6">
    <source>
        <dbReference type="SAM" id="Phobius"/>
    </source>
</evidence>
<reference evidence="7 8" key="1">
    <citation type="journal article" date="2015" name="Genome Announc.">
        <title>Expanding the biotechnology potential of lactobacilli through comparative genomics of 213 strains and associated genera.</title>
        <authorList>
            <person name="Sun Z."/>
            <person name="Harris H.M."/>
            <person name="McCann A."/>
            <person name="Guo C."/>
            <person name="Argimon S."/>
            <person name="Zhang W."/>
            <person name="Yang X."/>
            <person name="Jeffery I.B."/>
            <person name="Cooney J.C."/>
            <person name="Kagawa T.F."/>
            <person name="Liu W."/>
            <person name="Song Y."/>
            <person name="Salvetti E."/>
            <person name="Wrobel A."/>
            <person name="Rasinkangas P."/>
            <person name="Parkhill J."/>
            <person name="Rea M.C."/>
            <person name="O'Sullivan O."/>
            <person name="Ritari J."/>
            <person name="Douillard F.P."/>
            <person name="Paul Ross R."/>
            <person name="Yang R."/>
            <person name="Briner A.E."/>
            <person name="Felis G.E."/>
            <person name="de Vos W.M."/>
            <person name="Barrangou R."/>
            <person name="Klaenhammer T.R."/>
            <person name="Caufield P.W."/>
            <person name="Cui Y."/>
            <person name="Zhang H."/>
            <person name="O'Toole P.W."/>
        </authorList>
    </citation>
    <scope>NUCLEOTIDE SEQUENCE [LARGE SCALE GENOMIC DNA]</scope>
    <source>
        <strain evidence="7 8">DSM 23829</strain>
    </source>
</reference>
<evidence type="ECO:0000256" key="2">
    <source>
        <dbReference type="ARBA" id="ARBA00022475"/>
    </source>
</evidence>
<feature type="transmembrane region" description="Helical" evidence="6">
    <location>
        <begin position="66"/>
        <end position="92"/>
    </location>
</feature>
<comment type="caution">
    <text evidence="7">The sequence shown here is derived from an EMBL/GenBank/DDBJ whole genome shotgun (WGS) entry which is preliminary data.</text>
</comment>
<protein>
    <recommendedName>
        <fullName evidence="9">Cobalt transport protein</fullName>
    </recommendedName>
</protein>
<organism evidence="7 8">
    <name type="scientific">Apilactobacillus ozensis DSM 23829 = JCM 17196</name>
    <dbReference type="NCBI Taxonomy" id="1423781"/>
    <lineage>
        <taxon>Bacteria</taxon>
        <taxon>Bacillati</taxon>
        <taxon>Bacillota</taxon>
        <taxon>Bacilli</taxon>
        <taxon>Lactobacillales</taxon>
        <taxon>Lactobacillaceae</taxon>
        <taxon>Apilactobacillus</taxon>
    </lineage>
</organism>
<evidence type="ECO:0000256" key="1">
    <source>
        <dbReference type="ARBA" id="ARBA00004141"/>
    </source>
</evidence>
<evidence type="ECO:0000256" key="4">
    <source>
        <dbReference type="ARBA" id="ARBA00022989"/>
    </source>
</evidence>
<keyword evidence="2" id="KW-1003">Cell membrane</keyword>
<feature type="transmembrane region" description="Helical" evidence="6">
    <location>
        <begin position="127"/>
        <end position="145"/>
    </location>
</feature>
<comment type="subcellular location">
    <subcellularLocation>
        <location evidence="1">Membrane</location>
        <topology evidence="1">Multi-pass membrane protein</topology>
    </subcellularLocation>
</comment>